<keyword evidence="1" id="KW-0812">Transmembrane</keyword>
<evidence type="ECO:0000313" key="2">
    <source>
        <dbReference type="EMBL" id="MDV4184681.1"/>
    </source>
</evidence>
<feature type="transmembrane region" description="Helical" evidence="1">
    <location>
        <begin position="118"/>
        <end position="135"/>
    </location>
</feature>
<dbReference type="RefSeq" id="WP_317275702.1">
    <property type="nucleotide sequence ID" value="NZ_JAWJWH010000002.1"/>
</dbReference>
<sequence>MGKLQFRFVPSLTVFIGSYFPLSLILLAQDYRYDLLWSPFCWPPGTGNCVVPLQNGTLSLIVFVLCLFCLVFSLGALATVKPKTPVDIKEARYIPAELMAYTLPYVVSFMSLEYKDTGKFVGLLIFLGWMFIITYRSGQLILNPLLIVFGWRLYEVTLSYPGKNPVSITSWALSKADLQPGTRCNVATIQDVRIIRLTTAEGAADAST</sequence>
<evidence type="ECO:0000256" key="1">
    <source>
        <dbReference type="SAM" id="Phobius"/>
    </source>
</evidence>
<feature type="transmembrane region" description="Helical" evidence="1">
    <location>
        <begin position="60"/>
        <end position="80"/>
    </location>
</feature>
<protein>
    <submittedName>
        <fullName evidence="2">Uncharacterized protein</fullName>
    </submittedName>
</protein>
<reference evidence="3" key="1">
    <citation type="journal article" date="2023" name="Int. J. Mol. Sci.">
        <title>Genomic and Metabolic Characterization of Plant Growth-Promoting Rhizobacteria Isolated from Nodules of Clovers Grown in Non-Farmed Soil.</title>
        <authorList>
            <person name="Wojcik M."/>
            <person name="Koper P."/>
            <person name="Zebracki K."/>
            <person name="Marczak M."/>
            <person name="Mazur A."/>
        </authorList>
    </citation>
    <scope>NUCLEOTIDE SEQUENCE [LARGE SCALE GENOMIC DNA]</scope>
    <source>
        <strain evidence="3">KB12</strain>
    </source>
</reference>
<keyword evidence="1" id="KW-0472">Membrane</keyword>
<accession>A0ABU3YFQ8</accession>
<evidence type="ECO:0000313" key="3">
    <source>
        <dbReference type="Proteomes" id="UP001187203"/>
    </source>
</evidence>
<dbReference type="EMBL" id="JAWJWI010000002">
    <property type="protein sequence ID" value="MDV4184681.1"/>
    <property type="molecule type" value="Genomic_DNA"/>
</dbReference>
<comment type="caution">
    <text evidence="2">The sequence shown here is derived from an EMBL/GenBank/DDBJ whole genome shotgun (WGS) entry which is preliminary data.</text>
</comment>
<organism evidence="2 3">
    <name type="scientific">Rhizobium brockwellii</name>
    <dbReference type="NCBI Taxonomy" id="3019932"/>
    <lineage>
        <taxon>Bacteria</taxon>
        <taxon>Pseudomonadati</taxon>
        <taxon>Pseudomonadota</taxon>
        <taxon>Alphaproteobacteria</taxon>
        <taxon>Hyphomicrobiales</taxon>
        <taxon>Rhizobiaceae</taxon>
        <taxon>Rhizobium/Agrobacterium group</taxon>
        <taxon>Rhizobium</taxon>
    </lineage>
</organism>
<gene>
    <name evidence="2" type="ORF">R1523_04070</name>
</gene>
<feature type="transmembrane region" description="Helical" evidence="1">
    <location>
        <begin position="12"/>
        <end position="29"/>
    </location>
</feature>
<keyword evidence="1" id="KW-1133">Transmembrane helix</keyword>
<keyword evidence="3" id="KW-1185">Reference proteome</keyword>
<proteinExistence type="predicted"/>
<dbReference type="Proteomes" id="UP001187203">
    <property type="component" value="Unassembled WGS sequence"/>
</dbReference>
<name>A0ABU3YFQ8_9HYPH</name>